<reference evidence="1 2" key="1">
    <citation type="journal article" date="2018" name="Sci. Rep.">
        <title>Genomic signatures of local adaptation to the degree of environmental predictability in rotifers.</title>
        <authorList>
            <person name="Franch-Gras L."/>
            <person name="Hahn C."/>
            <person name="Garcia-Roger E.M."/>
            <person name="Carmona M.J."/>
            <person name="Serra M."/>
            <person name="Gomez A."/>
        </authorList>
    </citation>
    <scope>NUCLEOTIDE SEQUENCE [LARGE SCALE GENOMIC DNA]</scope>
    <source>
        <strain evidence="1">HYR1</strain>
    </source>
</reference>
<dbReference type="EMBL" id="REGN01001064">
    <property type="protein sequence ID" value="RNA37273.1"/>
    <property type="molecule type" value="Genomic_DNA"/>
</dbReference>
<sequence length="151" mass="17483">MLTNDVAVIKMSFKTVLKIYLEINKLIKESHIKHAIDFQKIVSNYDLTVQYSKILKTKLIHIMSFKITAQDNSRKNKKSFSISTEIKKIENSLKSKKFDFYLAILIFTGGARRMLVISVSKISINKFFIFFSFILKLADKIHTTNPNTNLT</sequence>
<accession>A0A3M7SNA2</accession>
<comment type="caution">
    <text evidence="1">The sequence shown here is derived from an EMBL/GenBank/DDBJ whole genome shotgun (WGS) entry which is preliminary data.</text>
</comment>
<dbReference type="AlphaFoldDB" id="A0A3M7SNA2"/>
<dbReference type="Proteomes" id="UP000276133">
    <property type="component" value="Unassembled WGS sequence"/>
</dbReference>
<organism evidence="1 2">
    <name type="scientific">Brachionus plicatilis</name>
    <name type="common">Marine rotifer</name>
    <name type="synonym">Brachionus muelleri</name>
    <dbReference type="NCBI Taxonomy" id="10195"/>
    <lineage>
        <taxon>Eukaryota</taxon>
        <taxon>Metazoa</taxon>
        <taxon>Spiralia</taxon>
        <taxon>Gnathifera</taxon>
        <taxon>Rotifera</taxon>
        <taxon>Eurotatoria</taxon>
        <taxon>Monogononta</taxon>
        <taxon>Pseudotrocha</taxon>
        <taxon>Ploima</taxon>
        <taxon>Brachionidae</taxon>
        <taxon>Brachionus</taxon>
    </lineage>
</organism>
<proteinExistence type="predicted"/>
<evidence type="ECO:0000313" key="2">
    <source>
        <dbReference type="Proteomes" id="UP000276133"/>
    </source>
</evidence>
<keyword evidence="2" id="KW-1185">Reference proteome</keyword>
<gene>
    <name evidence="1" type="ORF">BpHYR1_011205</name>
</gene>
<name>A0A3M7SNA2_BRAPC</name>
<protein>
    <submittedName>
        <fullName evidence="1">Uncharacterized protein</fullName>
    </submittedName>
</protein>
<evidence type="ECO:0000313" key="1">
    <source>
        <dbReference type="EMBL" id="RNA37273.1"/>
    </source>
</evidence>